<accession>A0ABR2W5Q7</accession>
<evidence type="ECO:0000256" key="2">
    <source>
        <dbReference type="ARBA" id="ARBA00023015"/>
    </source>
</evidence>
<organism evidence="9 10">
    <name type="scientific">Basidiobolus ranarum</name>
    <dbReference type="NCBI Taxonomy" id="34480"/>
    <lineage>
        <taxon>Eukaryota</taxon>
        <taxon>Fungi</taxon>
        <taxon>Fungi incertae sedis</taxon>
        <taxon>Zoopagomycota</taxon>
        <taxon>Entomophthoromycotina</taxon>
        <taxon>Basidiobolomycetes</taxon>
        <taxon>Basidiobolales</taxon>
        <taxon>Basidiobolaceae</taxon>
        <taxon>Basidiobolus</taxon>
    </lineage>
</organism>
<evidence type="ECO:0000256" key="5">
    <source>
        <dbReference type="ARBA" id="ARBA00023242"/>
    </source>
</evidence>
<keyword evidence="4" id="KW-0804">Transcription</keyword>
<feature type="region of interest" description="Disordered" evidence="7">
    <location>
        <begin position="268"/>
        <end position="297"/>
    </location>
</feature>
<feature type="domain" description="BZIP" evidence="8">
    <location>
        <begin position="308"/>
        <end position="362"/>
    </location>
</feature>
<dbReference type="CDD" id="cd14686">
    <property type="entry name" value="bZIP"/>
    <property type="match status" value="1"/>
</dbReference>
<feature type="compositionally biased region" description="Low complexity" evidence="7">
    <location>
        <begin position="58"/>
        <end position="71"/>
    </location>
</feature>
<evidence type="ECO:0000256" key="1">
    <source>
        <dbReference type="ARBA" id="ARBA00004167"/>
    </source>
</evidence>
<name>A0ABR2W5Q7_9FUNG</name>
<dbReference type="EMBL" id="JASJQH010007008">
    <property type="protein sequence ID" value="KAK9720607.1"/>
    <property type="molecule type" value="Genomic_DNA"/>
</dbReference>
<gene>
    <name evidence="9" type="ORF">K7432_004043</name>
</gene>
<dbReference type="SMART" id="SM00338">
    <property type="entry name" value="BRLZ"/>
    <property type="match status" value="1"/>
</dbReference>
<evidence type="ECO:0000259" key="8">
    <source>
        <dbReference type="PROSITE" id="PS50217"/>
    </source>
</evidence>
<feature type="region of interest" description="Disordered" evidence="7">
    <location>
        <begin position="191"/>
        <end position="220"/>
    </location>
</feature>
<keyword evidence="6" id="KW-0175">Coiled coil</keyword>
<proteinExistence type="predicted"/>
<keyword evidence="10" id="KW-1185">Reference proteome</keyword>
<dbReference type="SUPFAM" id="SSF57959">
    <property type="entry name" value="Leucine zipper domain"/>
    <property type="match status" value="1"/>
</dbReference>
<dbReference type="InterPro" id="IPR051882">
    <property type="entry name" value="ATF_bZIP_TF"/>
</dbReference>
<sequence length="680" mass="74605">MSSNTSENQESEDLILSFLNQDCFADTDASLSDPKLLANDDNLWDFLNNVPTVDKESISGGASPPWSSSSSDDNGGLHELPSSPHSSKGGSPGLTSPKLEEPEADYWQYVNEECVLENAASSSSSSKNSLTSTPLSIDDLSLKLQTQHQTVPFLQGVPLPKHLGGQAPLFYPHGLAGLPAFPLFATPIPIMSPAQPTPEPPKKKRGRKKREPCPAPSTANLVPLKPLIPVSSQTSVPLGFAETKQEVCLPSSNDVVVVKREVTEIPLQNLPTDNPKPAIVSPKSGNQSVHVTPNKITTPPTEAAVAALSKRQERLIKNRAAALLSRKRKREHMANLETTNETLVQENDELRIKVEELEDQMSIISDERDKALEECLKLRRMLEEVGISKEQPASKDSPSDTAIEIETMDIDLESNYIVESEADEVIKFEDKRLSKPKTTGVVLMIIFFSFALFSLPMTNYQSTIGGNYGSRATMGSNLFSPSSHVNSATTPRVVDVENVRDSTKGKGKSVKRSLPVEEDNLKCQMNRTELPRSASGEEATRAIHSWLSLGPASDKQRVKPAFPSKPENKEQVSMAVTTFRKNQHNVLPLVEHAYLYCDNLQHFFAKHNETDQKTLNQRPRISLLSPVGGVFPPPWAAGPKDRKYLRIDLEVTGSGLVDTEDSWMFQGLKRASTYGGTING</sequence>
<evidence type="ECO:0000256" key="6">
    <source>
        <dbReference type="SAM" id="Coils"/>
    </source>
</evidence>
<reference evidence="9 10" key="1">
    <citation type="submission" date="2023-04" db="EMBL/GenBank/DDBJ databases">
        <title>Genome of Basidiobolus ranarum AG-B5.</title>
        <authorList>
            <person name="Stajich J.E."/>
            <person name="Carter-House D."/>
            <person name="Gryganskyi A."/>
        </authorList>
    </citation>
    <scope>NUCLEOTIDE SEQUENCE [LARGE SCALE GENOMIC DNA]</scope>
    <source>
        <strain evidence="9 10">AG-B5</strain>
    </source>
</reference>
<evidence type="ECO:0000313" key="9">
    <source>
        <dbReference type="EMBL" id="KAK9720607.1"/>
    </source>
</evidence>
<keyword evidence="5" id="KW-0539">Nucleus</keyword>
<dbReference type="Proteomes" id="UP001479436">
    <property type="component" value="Unassembled WGS sequence"/>
</dbReference>
<dbReference type="PANTHER" id="PTHR46164:SF3">
    <property type="entry name" value="ATF6, ISOFORM C"/>
    <property type="match status" value="1"/>
</dbReference>
<dbReference type="InterPro" id="IPR046347">
    <property type="entry name" value="bZIP_sf"/>
</dbReference>
<feature type="coiled-coil region" evidence="6">
    <location>
        <begin position="326"/>
        <end position="374"/>
    </location>
</feature>
<keyword evidence="3" id="KW-0238">DNA-binding</keyword>
<evidence type="ECO:0000256" key="4">
    <source>
        <dbReference type="ARBA" id="ARBA00023163"/>
    </source>
</evidence>
<evidence type="ECO:0000256" key="7">
    <source>
        <dbReference type="SAM" id="MobiDB-lite"/>
    </source>
</evidence>
<comment type="subcellular location">
    <subcellularLocation>
        <location evidence="1">Membrane</location>
        <topology evidence="1">Single-pass membrane protein</topology>
    </subcellularLocation>
</comment>
<protein>
    <recommendedName>
        <fullName evidence="8">BZIP domain-containing protein</fullName>
    </recommendedName>
</protein>
<dbReference type="Pfam" id="PF00170">
    <property type="entry name" value="bZIP_1"/>
    <property type="match status" value="1"/>
</dbReference>
<feature type="region of interest" description="Disordered" evidence="7">
    <location>
        <begin position="54"/>
        <end position="99"/>
    </location>
</feature>
<dbReference type="InterPro" id="IPR004827">
    <property type="entry name" value="bZIP"/>
</dbReference>
<evidence type="ECO:0000313" key="10">
    <source>
        <dbReference type="Proteomes" id="UP001479436"/>
    </source>
</evidence>
<feature type="compositionally biased region" description="Polar residues" evidence="7">
    <location>
        <begin position="283"/>
        <end position="297"/>
    </location>
</feature>
<dbReference type="PANTHER" id="PTHR46164">
    <property type="entry name" value="ATF6, ISOFORM C"/>
    <property type="match status" value="1"/>
</dbReference>
<comment type="caution">
    <text evidence="9">The sequence shown here is derived from an EMBL/GenBank/DDBJ whole genome shotgun (WGS) entry which is preliminary data.</text>
</comment>
<evidence type="ECO:0000256" key="3">
    <source>
        <dbReference type="ARBA" id="ARBA00023125"/>
    </source>
</evidence>
<dbReference type="Gene3D" id="1.20.5.170">
    <property type="match status" value="1"/>
</dbReference>
<dbReference type="PROSITE" id="PS50217">
    <property type="entry name" value="BZIP"/>
    <property type="match status" value="1"/>
</dbReference>
<keyword evidence="2" id="KW-0805">Transcription regulation</keyword>